<protein>
    <recommendedName>
        <fullName evidence="2">FHA domain-containing protein</fullName>
    </recommendedName>
</protein>
<dbReference type="RefSeq" id="WP_098061664.1">
    <property type="nucleotide sequence ID" value="NZ_PDEP01000004.1"/>
</dbReference>
<sequence>MPIKLQIEREGDEGKDPADYLFEQERIRLGRASENDLTLPDQEISQHHAEVVHEKGEYKLRDLGSKNHTFVHGRKLEEDETHTLKSGDVFTMGGFRIEFVPLFMPSSEQTVLADDDTPSNPFERHARDLKQALKGMAETYTYAPADMRDAELERMIDEVLSERSRGTELGEHDVVRAFAQQVHTASSSSSSAGSGVAEGATAAHEDATAEDTAEDTAEASTPAASETAASDALPAHVDEVLGVLVEAVARMTSIPRKFWREFSGNTVVHPPKQSFLRTANLDNLRAHLLDDSISASERNERLSHLKEAVDTLVWHEVSLLNGYKAAVDHGSQELIQKLSPESLTDASGEGGFFGMFSGGGQVSQGAVRDLYNRWKQLREEAPGALEKELYRPAFTEAYLERMADSWGVDKDEISTRRSAA</sequence>
<gene>
    <name evidence="3" type="ORF">CRI93_05715</name>
</gene>
<dbReference type="InterPro" id="IPR050923">
    <property type="entry name" value="Cell_Proc_Reg/RNA_Proc"/>
</dbReference>
<evidence type="ECO:0000259" key="2">
    <source>
        <dbReference type="PROSITE" id="PS50006"/>
    </source>
</evidence>
<dbReference type="SUPFAM" id="SSF49879">
    <property type="entry name" value="SMAD/FHA domain"/>
    <property type="match status" value="1"/>
</dbReference>
<dbReference type="PANTHER" id="PTHR23308">
    <property type="entry name" value="NUCLEAR INHIBITOR OF PROTEIN PHOSPHATASE-1"/>
    <property type="match status" value="1"/>
</dbReference>
<dbReference type="AlphaFoldDB" id="A0A2H3NUB5"/>
<dbReference type="EMBL" id="PDEP01000004">
    <property type="protein sequence ID" value="PEN07941.1"/>
    <property type="molecule type" value="Genomic_DNA"/>
</dbReference>
<dbReference type="Pfam" id="PF00498">
    <property type="entry name" value="FHA"/>
    <property type="match status" value="1"/>
</dbReference>
<feature type="region of interest" description="Disordered" evidence="1">
    <location>
        <begin position="185"/>
        <end position="231"/>
    </location>
</feature>
<dbReference type="PROSITE" id="PS50006">
    <property type="entry name" value="FHA_DOMAIN"/>
    <property type="match status" value="1"/>
</dbReference>
<dbReference type="InterPro" id="IPR000253">
    <property type="entry name" value="FHA_dom"/>
</dbReference>
<dbReference type="SMART" id="SM00240">
    <property type="entry name" value="FHA"/>
    <property type="match status" value="1"/>
</dbReference>
<evidence type="ECO:0000313" key="4">
    <source>
        <dbReference type="Proteomes" id="UP000221024"/>
    </source>
</evidence>
<evidence type="ECO:0000256" key="1">
    <source>
        <dbReference type="SAM" id="MobiDB-lite"/>
    </source>
</evidence>
<feature type="compositionally biased region" description="Low complexity" evidence="1">
    <location>
        <begin position="218"/>
        <end position="231"/>
    </location>
</feature>
<keyword evidence="4" id="KW-1185">Reference proteome</keyword>
<dbReference type="InterPro" id="IPR008984">
    <property type="entry name" value="SMAD_FHA_dom_sf"/>
</dbReference>
<evidence type="ECO:0000313" key="3">
    <source>
        <dbReference type="EMBL" id="PEN07941.1"/>
    </source>
</evidence>
<dbReference type="Proteomes" id="UP000221024">
    <property type="component" value="Unassembled WGS sequence"/>
</dbReference>
<organism evidence="3 4">
    <name type="scientific">Longimonas halophila</name>
    <dbReference type="NCBI Taxonomy" id="1469170"/>
    <lineage>
        <taxon>Bacteria</taxon>
        <taxon>Pseudomonadati</taxon>
        <taxon>Rhodothermota</taxon>
        <taxon>Rhodothermia</taxon>
        <taxon>Rhodothermales</taxon>
        <taxon>Salisaetaceae</taxon>
        <taxon>Longimonas</taxon>
    </lineage>
</organism>
<reference evidence="3 4" key="1">
    <citation type="submission" date="2017-10" db="EMBL/GenBank/DDBJ databases">
        <title>Draft genome of Longimonas halophila.</title>
        <authorList>
            <person name="Goh K.M."/>
            <person name="Shamsir M.S."/>
            <person name="Lim S.W."/>
        </authorList>
    </citation>
    <scope>NUCLEOTIDE SEQUENCE [LARGE SCALE GENOMIC DNA]</scope>
    <source>
        <strain evidence="3 4">KCTC 42399</strain>
    </source>
</reference>
<feature type="domain" description="FHA" evidence="2">
    <location>
        <begin position="27"/>
        <end position="76"/>
    </location>
</feature>
<proteinExistence type="predicted"/>
<comment type="caution">
    <text evidence="3">The sequence shown here is derived from an EMBL/GenBank/DDBJ whole genome shotgun (WGS) entry which is preliminary data.</text>
</comment>
<feature type="compositionally biased region" description="Low complexity" evidence="1">
    <location>
        <begin position="185"/>
        <end position="202"/>
    </location>
</feature>
<dbReference type="Gene3D" id="2.60.200.20">
    <property type="match status" value="1"/>
</dbReference>
<name>A0A2H3NUB5_9BACT</name>
<dbReference type="OrthoDB" id="9816434at2"/>
<accession>A0A2H3NUB5</accession>
<dbReference type="CDD" id="cd00060">
    <property type="entry name" value="FHA"/>
    <property type="match status" value="1"/>
</dbReference>
<feature type="compositionally biased region" description="Acidic residues" evidence="1">
    <location>
        <begin position="208"/>
        <end position="217"/>
    </location>
</feature>